<sequence>MIACSISGKGQAPEKVTSIDLFYLRTMDRGTANVPYLLAKYLFRHAGGGRAGLGYQGVTSLGPERQQAAAAGAPEAAKDAPAADEGAQAVPAPVQAPQPSTPAPQPSPPAPQHQTITQRIERLEEEAFDSTLIGSSLVPYQRRVTPRTGDANTSTASHTDDQPDP</sequence>
<dbReference type="AlphaFoldDB" id="A0A699IBU1"/>
<reference evidence="2" key="1">
    <citation type="journal article" date="2019" name="Sci. Rep.">
        <title>Draft genome of Tanacetum cinerariifolium, the natural source of mosquito coil.</title>
        <authorList>
            <person name="Yamashiro T."/>
            <person name="Shiraishi A."/>
            <person name="Satake H."/>
            <person name="Nakayama K."/>
        </authorList>
    </citation>
    <scope>NUCLEOTIDE SEQUENCE</scope>
</reference>
<proteinExistence type="predicted"/>
<comment type="caution">
    <text evidence="2">The sequence shown here is derived from an EMBL/GenBank/DDBJ whole genome shotgun (WGS) entry which is preliminary data.</text>
</comment>
<protein>
    <submittedName>
        <fullName evidence="2">Uncharacterized protein</fullName>
    </submittedName>
</protein>
<organism evidence="2">
    <name type="scientific">Tanacetum cinerariifolium</name>
    <name type="common">Dalmatian daisy</name>
    <name type="synonym">Chrysanthemum cinerariifolium</name>
    <dbReference type="NCBI Taxonomy" id="118510"/>
    <lineage>
        <taxon>Eukaryota</taxon>
        <taxon>Viridiplantae</taxon>
        <taxon>Streptophyta</taxon>
        <taxon>Embryophyta</taxon>
        <taxon>Tracheophyta</taxon>
        <taxon>Spermatophyta</taxon>
        <taxon>Magnoliopsida</taxon>
        <taxon>eudicotyledons</taxon>
        <taxon>Gunneridae</taxon>
        <taxon>Pentapetalae</taxon>
        <taxon>asterids</taxon>
        <taxon>campanulids</taxon>
        <taxon>Asterales</taxon>
        <taxon>Asteraceae</taxon>
        <taxon>Asteroideae</taxon>
        <taxon>Anthemideae</taxon>
        <taxon>Anthemidinae</taxon>
        <taxon>Tanacetum</taxon>
    </lineage>
</organism>
<evidence type="ECO:0000256" key="1">
    <source>
        <dbReference type="SAM" id="MobiDB-lite"/>
    </source>
</evidence>
<accession>A0A699IBU1</accession>
<feature type="compositionally biased region" description="Pro residues" evidence="1">
    <location>
        <begin position="94"/>
        <end position="111"/>
    </location>
</feature>
<dbReference type="EMBL" id="BKCJ010279644">
    <property type="protein sequence ID" value="GEZ44410.1"/>
    <property type="molecule type" value="Genomic_DNA"/>
</dbReference>
<evidence type="ECO:0000313" key="2">
    <source>
        <dbReference type="EMBL" id="GEZ44410.1"/>
    </source>
</evidence>
<gene>
    <name evidence="2" type="ORF">Tci_516383</name>
</gene>
<feature type="compositionally biased region" description="Low complexity" evidence="1">
    <location>
        <begin position="64"/>
        <end position="93"/>
    </location>
</feature>
<feature type="region of interest" description="Disordered" evidence="1">
    <location>
        <begin position="64"/>
        <end position="165"/>
    </location>
</feature>
<name>A0A699IBU1_TANCI</name>